<evidence type="ECO:0000256" key="9">
    <source>
        <dbReference type="ARBA" id="ARBA00023237"/>
    </source>
</evidence>
<dbReference type="InterPro" id="IPR037066">
    <property type="entry name" value="Plug_dom_sf"/>
</dbReference>
<dbReference type="PANTHER" id="PTHR30442:SF0">
    <property type="entry name" value="FE(3+) DICITRATE TRANSPORT PROTEIN FECA"/>
    <property type="match status" value="1"/>
</dbReference>
<dbReference type="Proteomes" id="UP000532440">
    <property type="component" value="Unassembled WGS sequence"/>
</dbReference>
<dbReference type="GO" id="GO:0009279">
    <property type="term" value="C:cell outer membrane"/>
    <property type="evidence" value="ECO:0007669"/>
    <property type="project" value="UniProtKB-SubCell"/>
</dbReference>
<proteinExistence type="inferred from homology"/>
<evidence type="ECO:0000259" key="14">
    <source>
        <dbReference type="Pfam" id="PF07715"/>
    </source>
</evidence>
<comment type="subcellular location">
    <subcellularLocation>
        <location evidence="1 10">Cell outer membrane</location>
        <topology evidence="1 10">Multi-pass membrane protein</topology>
    </subcellularLocation>
</comment>
<dbReference type="AlphaFoldDB" id="A0A7W8HGK9"/>
<feature type="domain" description="TonB-dependent receptor plug" evidence="14">
    <location>
        <begin position="61"/>
        <end position="171"/>
    </location>
</feature>
<dbReference type="Pfam" id="PF07715">
    <property type="entry name" value="Plug"/>
    <property type="match status" value="1"/>
</dbReference>
<keyword evidence="7 10" id="KW-0472">Membrane</keyword>
<protein>
    <submittedName>
        <fullName evidence="15">Fe(3+) dicitrate transport protein</fullName>
    </submittedName>
</protein>
<dbReference type="InterPro" id="IPR039426">
    <property type="entry name" value="TonB-dep_rcpt-like"/>
</dbReference>
<accession>A0A7W8HGK9</accession>
<gene>
    <name evidence="15" type="ORF">HNQ70_000829</name>
</gene>
<comment type="similarity">
    <text evidence="2 10 11">Belongs to the TonB-dependent receptor family.</text>
</comment>
<dbReference type="Gene3D" id="2.40.170.20">
    <property type="entry name" value="TonB-dependent receptor, beta-barrel domain"/>
    <property type="match status" value="1"/>
</dbReference>
<evidence type="ECO:0000313" key="15">
    <source>
        <dbReference type="EMBL" id="MBB5270825.1"/>
    </source>
</evidence>
<reference evidence="15 16" key="1">
    <citation type="submission" date="2020-08" db="EMBL/GenBank/DDBJ databases">
        <title>Genomic Encyclopedia of Type Strains, Phase IV (KMG-IV): sequencing the most valuable type-strain genomes for metagenomic binning, comparative biology and taxonomic classification.</title>
        <authorList>
            <person name="Goeker M."/>
        </authorList>
    </citation>
    <scope>NUCLEOTIDE SEQUENCE [LARGE SCALE GENOMIC DNA]</scope>
    <source>
        <strain evidence="15 16">DSM 29781</strain>
    </source>
</reference>
<dbReference type="Pfam" id="PF00593">
    <property type="entry name" value="TonB_dep_Rec_b-barrel"/>
    <property type="match status" value="1"/>
</dbReference>
<evidence type="ECO:0000259" key="13">
    <source>
        <dbReference type="Pfam" id="PF00593"/>
    </source>
</evidence>
<evidence type="ECO:0000256" key="1">
    <source>
        <dbReference type="ARBA" id="ARBA00004571"/>
    </source>
</evidence>
<evidence type="ECO:0000256" key="6">
    <source>
        <dbReference type="ARBA" id="ARBA00023077"/>
    </source>
</evidence>
<organism evidence="15 16">
    <name type="scientific">Quisquiliibacterium transsilvanicum</name>
    <dbReference type="NCBI Taxonomy" id="1549638"/>
    <lineage>
        <taxon>Bacteria</taxon>
        <taxon>Pseudomonadati</taxon>
        <taxon>Pseudomonadota</taxon>
        <taxon>Betaproteobacteria</taxon>
        <taxon>Burkholderiales</taxon>
        <taxon>Burkholderiaceae</taxon>
        <taxon>Quisquiliibacterium</taxon>
    </lineage>
</organism>
<evidence type="ECO:0000256" key="12">
    <source>
        <dbReference type="SAM" id="SignalP"/>
    </source>
</evidence>
<evidence type="ECO:0000256" key="3">
    <source>
        <dbReference type="ARBA" id="ARBA00022448"/>
    </source>
</evidence>
<evidence type="ECO:0000256" key="2">
    <source>
        <dbReference type="ARBA" id="ARBA00009810"/>
    </source>
</evidence>
<dbReference type="Gene3D" id="2.170.130.10">
    <property type="entry name" value="TonB-dependent receptor, plug domain"/>
    <property type="match status" value="1"/>
</dbReference>
<evidence type="ECO:0000256" key="10">
    <source>
        <dbReference type="PROSITE-ProRule" id="PRU01360"/>
    </source>
</evidence>
<dbReference type="RefSeq" id="WP_183964561.1">
    <property type="nucleotide sequence ID" value="NZ_BAABEW010000010.1"/>
</dbReference>
<feature type="domain" description="TonB-dependent receptor-like beta-barrel" evidence="13">
    <location>
        <begin position="272"/>
        <end position="718"/>
    </location>
</feature>
<feature type="signal peptide" evidence="12">
    <location>
        <begin position="1"/>
        <end position="31"/>
    </location>
</feature>
<dbReference type="EMBL" id="JACHGB010000002">
    <property type="protein sequence ID" value="MBB5270825.1"/>
    <property type="molecule type" value="Genomic_DNA"/>
</dbReference>
<keyword evidence="16" id="KW-1185">Reference proteome</keyword>
<dbReference type="InterPro" id="IPR000531">
    <property type="entry name" value="Beta-barrel_TonB"/>
</dbReference>
<evidence type="ECO:0000256" key="8">
    <source>
        <dbReference type="ARBA" id="ARBA00023170"/>
    </source>
</evidence>
<keyword evidence="9 10" id="KW-0998">Cell outer membrane</keyword>
<dbReference type="PROSITE" id="PS52016">
    <property type="entry name" value="TONB_DEPENDENT_REC_3"/>
    <property type="match status" value="1"/>
</dbReference>
<dbReference type="InterPro" id="IPR012910">
    <property type="entry name" value="Plug_dom"/>
</dbReference>
<keyword evidence="6 11" id="KW-0798">TonB box</keyword>
<evidence type="ECO:0000256" key="11">
    <source>
        <dbReference type="RuleBase" id="RU003357"/>
    </source>
</evidence>
<comment type="caution">
    <text evidence="15">The sequence shown here is derived from an EMBL/GenBank/DDBJ whole genome shotgun (WGS) entry which is preliminary data.</text>
</comment>
<feature type="chain" id="PRO_5031206611" evidence="12">
    <location>
        <begin position="32"/>
        <end position="748"/>
    </location>
</feature>
<evidence type="ECO:0000313" key="16">
    <source>
        <dbReference type="Proteomes" id="UP000532440"/>
    </source>
</evidence>
<dbReference type="InterPro" id="IPR036942">
    <property type="entry name" value="Beta-barrel_TonB_sf"/>
</dbReference>
<evidence type="ECO:0000256" key="7">
    <source>
        <dbReference type="ARBA" id="ARBA00023136"/>
    </source>
</evidence>
<evidence type="ECO:0000256" key="4">
    <source>
        <dbReference type="ARBA" id="ARBA00022452"/>
    </source>
</evidence>
<keyword evidence="3 10" id="KW-0813">Transport</keyword>
<keyword evidence="8" id="KW-0675">Receptor</keyword>
<keyword evidence="5 10" id="KW-0812">Transmembrane</keyword>
<dbReference type="PANTHER" id="PTHR30442">
    <property type="entry name" value="IRON III DICITRATE TRANSPORT PROTEIN FECA"/>
    <property type="match status" value="1"/>
</dbReference>
<name>A0A7W8HGK9_9BURK</name>
<sequence length="748" mass="80710">MIRTNARPAPRSAALALSCALACLAPVLALAQQAAPAGGADATAPSATLGEVRIVARPEDPQSSPGSAYVLTERELAKFQASNVHSILRSVPGVYLREEDGLGTFPRIGIRASSSGRSDRVSIMEDGVPAAMAPYANPSAYYFPTVGRMSSIEVLKGPEVLLYGPQTTSGAINLLSTPIPAKPAGYLNLELGSQDTRKLHGWAGGTYGQWGVLVETWQRDTDGFQRIDRSNRTAGSDASEYLVKLRWRSAPEARHAQQVDLKLFDGDETADVSYLGLTDADFRRNPDRRYGLSELERMNRGRKSASLRHQIALDADTLVTTTAYWSDTYRHYTRLGQVNGVGIGGTGVTWAVNNGLANGALLQGILDGTADTTHANGVRYNNNNQDFTSTGVQAELLRGFSTGKVRHELIAGVRAHRDETRSASPFTYYRQVNGSLVFDRFADASATDGEAKALSFWIGDRIDLGRLKLLPLLRHERIETRANVAQPRTDGNSNRLNETTLGLGANYALSDRWTLLAGVHQGFAPPGSSASRGTRGEESLNLEAGVRWRGERGGFDAIAFHSDFSNALRNCLVANPCPGGVTEGTEQTGSKDVYGLEFGAFAELGRMGSVSFPARLAYTYTDGKYTRDSDVANGVLKGDALDYTPKHVASLQLGAESGAGWNAYASFNYSDGACVTTTCDREGVDTRFLRTQSLFTVDLAASLRVSPSLDLYARVENLFDERRITHRGADGARGNPARYVGVGVRARF</sequence>
<keyword evidence="12" id="KW-0732">Signal</keyword>
<evidence type="ECO:0000256" key="5">
    <source>
        <dbReference type="ARBA" id="ARBA00022692"/>
    </source>
</evidence>
<keyword evidence="4 10" id="KW-1134">Transmembrane beta strand</keyword>
<dbReference type="SUPFAM" id="SSF56935">
    <property type="entry name" value="Porins"/>
    <property type="match status" value="1"/>
</dbReference>
<dbReference type="GO" id="GO:0033214">
    <property type="term" value="P:siderophore-iron import into cell"/>
    <property type="evidence" value="ECO:0007669"/>
    <property type="project" value="TreeGrafter"/>
</dbReference>